<keyword evidence="1" id="KW-1133">Transmembrane helix</keyword>
<reference evidence="4" key="1">
    <citation type="submission" date="2017-02" db="UniProtKB">
        <authorList>
            <consortium name="WormBaseParasite"/>
        </authorList>
    </citation>
    <scope>IDENTIFICATION</scope>
</reference>
<dbReference type="STRING" id="51028.A0A0N4V568"/>
<dbReference type="AlphaFoldDB" id="A0A0N4V568"/>
<organism evidence="4">
    <name type="scientific">Enterobius vermicularis</name>
    <name type="common">Human pinworm</name>
    <dbReference type="NCBI Taxonomy" id="51028"/>
    <lineage>
        <taxon>Eukaryota</taxon>
        <taxon>Metazoa</taxon>
        <taxon>Ecdysozoa</taxon>
        <taxon>Nematoda</taxon>
        <taxon>Chromadorea</taxon>
        <taxon>Rhabditida</taxon>
        <taxon>Spirurina</taxon>
        <taxon>Oxyuridomorpha</taxon>
        <taxon>Oxyuroidea</taxon>
        <taxon>Oxyuridae</taxon>
        <taxon>Enterobius</taxon>
    </lineage>
</organism>
<dbReference type="Proteomes" id="UP000274131">
    <property type="component" value="Unassembled WGS sequence"/>
</dbReference>
<evidence type="ECO:0000313" key="3">
    <source>
        <dbReference type="Proteomes" id="UP000274131"/>
    </source>
</evidence>
<accession>A0A0N4V568</accession>
<name>A0A0N4V568_ENTVE</name>
<keyword evidence="3" id="KW-1185">Reference proteome</keyword>
<keyword evidence="1" id="KW-0472">Membrane</keyword>
<feature type="transmembrane region" description="Helical" evidence="1">
    <location>
        <begin position="52"/>
        <end position="73"/>
    </location>
</feature>
<gene>
    <name evidence="2" type="ORF">EVEC_LOCUS4982</name>
</gene>
<keyword evidence="1" id="KW-0812">Transmembrane</keyword>
<dbReference type="WBParaSite" id="EVEC_0000535101-mRNA-1">
    <property type="protein sequence ID" value="EVEC_0000535101-mRNA-1"/>
    <property type="gene ID" value="EVEC_0000535101"/>
</dbReference>
<evidence type="ECO:0000313" key="2">
    <source>
        <dbReference type="EMBL" id="VDD90231.1"/>
    </source>
</evidence>
<evidence type="ECO:0000256" key="1">
    <source>
        <dbReference type="SAM" id="Phobius"/>
    </source>
</evidence>
<evidence type="ECO:0000313" key="4">
    <source>
        <dbReference type="WBParaSite" id="EVEC_0000535101-mRNA-1"/>
    </source>
</evidence>
<protein>
    <submittedName>
        <fullName evidence="2 4">Uncharacterized protein</fullName>
    </submittedName>
</protein>
<sequence length="100" mass="11623">MKCDSLEPVLKLSETFTFAISIFQSWTEKTFFGLMSEQTRAFLRILFEHVGYLYPNLISLTLLTIGLILVILFRKRLVPLKMVPNTGVPAHYKHGIFYHM</sequence>
<proteinExistence type="predicted"/>
<reference evidence="2 3" key="2">
    <citation type="submission" date="2018-10" db="EMBL/GenBank/DDBJ databases">
        <authorList>
            <consortium name="Pathogen Informatics"/>
        </authorList>
    </citation>
    <scope>NUCLEOTIDE SEQUENCE [LARGE SCALE GENOMIC DNA]</scope>
</reference>
<dbReference type="EMBL" id="UXUI01008017">
    <property type="protein sequence ID" value="VDD90231.1"/>
    <property type="molecule type" value="Genomic_DNA"/>
</dbReference>